<protein>
    <recommendedName>
        <fullName evidence="4">HNH endonuclease</fullName>
    </recommendedName>
</protein>
<proteinExistence type="predicted"/>
<organism evidence="2 3">
    <name type="scientific">Caerostris darwini</name>
    <dbReference type="NCBI Taxonomy" id="1538125"/>
    <lineage>
        <taxon>Eukaryota</taxon>
        <taxon>Metazoa</taxon>
        <taxon>Ecdysozoa</taxon>
        <taxon>Arthropoda</taxon>
        <taxon>Chelicerata</taxon>
        <taxon>Arachnida</taxon>
        <taxon>Araneae</taxon>
        <taxon>Araneomorphae</taxon>
        <taxon>Entelegynae</taxon>
        <taxon>Araneoidea</taxon>
        <taxon>Araneidae</taxon>
        <taxon>Caerostris</taxon>
    </lineage>
</organism>
<accession>A0AAV4VAR4</accession>
<sequence>MNNKKETFFFDIIRFRGSAKRCKKETAQHLWNIVCKQHGEASGWKSRTRHASGRLLGDNDDVRILKGQSIILPDYHPRRRKPNKLDHISVQNIARLNGQSVILPDYHPKRRKPNKLGRISVQK</sequence>
<evidence type="ECO:0000313" key="3">
    <source>
        <dbReference type="Proteomes" id="UP001054837"/>
    </source>
</evidence>
<gene>
    <name evidence="2" type="ORF">CDAR_472871</name>
</gene>
<evidence type="ECO:0000256" key="1">
    <source>
        <dbReference type="SAM" id="MobiDB-lite"/>
    </source>
</evidence>
<dbReference type="Proteomes" id="UP001054837">
    <property type="component" value="Unassembled WGS sequence"/>
</dbReference>
<comment type="caution">
    <text evidence="2">The sequence shown here is derived from an EMBL/GenBank/DDBJ whole genome shotgun (WGS) entry which is preliminary data.</text>
</comment>
<dbReference type="EMBL" id="BPLQ01012650">
    <property type="protein sequence ID" value="GIY66739.1"/>
    <property type="molecule type" value="Genomic_DNA"/>
</dbReference>
<evidence type="ECO:0000313" key="2">
    <source>
        <dbReference type="EMBL" id="GIY66739.1"/>
    </source>
</evidence>
<feature type="region of interest" description="Disordered" evidence="1">
    <location>
        <begin position="104"/>
        <end position="123"/>
    </location>
</feature>
<keyword evidence="3" id="KW-1185">Reference proteome</keyword>
<dbReference type="AlphaFoldDB" id="A0AAV4VAR4"/>
<name>A0AAV4VAR4_9ARAC</name>
<evidence type="ECO:0008006" key="4">
    <source>
        <dbReference type="Google" id="ProtNLM"/>
    </source>
</evidence>
<reference evidence="2 3" key="1">
    <citation type="submission" date="2021-06" db="EMBL/GenBank/DDBJ databases">
        <title>Caerostris darwini draft genome.</title>
        <authorList>
            <person name="Kono N."/>
            <person name="Arakawa K."/>
        </authorList>
    </citation>
    <scope>NUCLEOTIDE SEQUENCE [LARGE SCALE GENOMIC DNA]</scope>
</reference>